<evidence type="ECO:0000256" key="4">
    <source>
        <dbReference type="SAM" id="Phobius"/>
    </source>
</evidence>
<keyword evidence="2 4" id="KW-1133">Transmembrane helix</keyword>
<evidence type="ECO:0000256" key="3">
    <source>
        <dbReference type="ARBA" id="ARBA00023136"/>
    </source>
</evidence>
<dbReference type="RefSeq" id="XP_013401281.1">
    <property type="nucleotide sequence ID" value="XM_013545827.1"/>
</dbReference>
<evidence type="ECO:0000313" key="6">
    <source>
        <dbReference type="RefSeq" id="XP_013401281.1"/>
    </source>
</evidence>
<dbReference type="InterPro" id="IPR036259">
    <property type="entry name" value="MFS_trans_sf"/>
</dbReference>
<protein>
    <submittedName>
        <fullName evidence="6">Sodium-dependent glucose transporter 1 isoform X2</fullName>
    </submittedName>
</protein>
<reference evidence="6" key="1">
    <citation type="submission" date="2025-08" db="UniProtKB">
        <authorList>
            <consortium name="RefSeq"/>
        </authorList>
    </citation>
    <scope>IDENTIFICATION</scope>
    <source>
        <tissue evidence="6">Gonads</tissue>
    </source>
</reference>
<accession>A0A1S3ITM2</accession>
<keyword evidence="3 4" id="KW-0472">Membrane</keyword>
<feature type="transmembrane region" description="Helical" evidence="4">
    <location>
        <begin position="183"/>
        <end position="203"/>
    </location>
</feature>
<dbReference type="GeneID" id="106167123"/>
<evidence type="ECO:0000256" key="1">
    <source>
        <dbReference type="ARBA" id="ARBA00022692"/>
    </source>
</evidence>
<feature type="transmembrane region" description="Helical" evidence="4">
    <location>
        <begin position="460"/>
        <end position="483"/>
    </location>
</feature>
<keyword evidence="6" id="KW-0813">Transport</keyword>
<feature type="transmembrane region" description="Helical" evidence="4">
    <location>
        <begin position="301"/>
        <end position="323"/>
    </location>
</feature>
<keyword evidence="5" id="KW-1185">Reference proteome</keyword>
<dbReference type="InterPro" id="IPR011701">
    <property type="entry name" value="MFS"/>
</dbReference>
<sequence>MLHVCRFNRKSAAFHENTSGSMESKSNTEDHIAPTTDGLSDSLAVSSFNCYRVAKTGCMVLIWVSMGLYCLVLGPTLIDLIHHLHVNYEELSHAALVRCIGIIIGSFAGGFLCDKFNHHVDFILATALFLLAGSTAAIPWAPGLVVLGLCFFGQGLSHGSLSAGGNAMVIAMWDDKAAAPLQAVHMGFGLGALGAPLIAGPFLSHCTNNTNGTLHPHDGYLSPSAGYQRYDSDVHCSETHIQYTYGIIGGICLLTSVIFYVFYIHSRIVHLDLSPRSRDCREEKHVKDIVNPASCAQGNKVLGIQLLGLLFLFMVGDVCKAGATNNYMFTIAVNEMHFTKPTAIIFNTTLYATIAVGRLIGIVFAKFVRLDILLILGVLLNVGAQTGIYLSLNWSFVYFWVLSCLYATVDSPMIPLCIAWADKYLDVTGCVMSLMDFGISMGDLTGTLAAGHLYEHYGGRAVLLLTTGSAGFCVLVTVTMQLIGCINGKKASRQESRSVIAENYEHDESDERTPLIN</sequence>
<keyword evidence="1 4" id="KW-0812">Transmembrane</keyword>
<dbReference type="Pfam" id="PF07690">
    <property type="entry name" value="MFS_1"/>
    <property type="match status" value="1"/>
</dbReference>
<dbReference type="Gene3D" id="1.20.1250.20">
    <property type="entry name" value="MFS general substrate transporter like domains"/>
    <property type="match status" value="1"/>
</dbReference>
<feature type="transmembrane region" description="Helical" evidence="4">
    <location>
        <begin position="60"/>
        <end position="81"/>
    </location>
</feature>
<evidence type="ECO:0000256" key="2">
    <source>
        <dbReference type="ARBA" id="ARBA00022989"/>
    </source>
</evidence>
<dbReference type="AlphaFoldDB" id="A0A1S3ITM2"/>
<dbReference type="SUPFAM" id="SSF103473">
    <property type="entry name" value="MFS general substrate transporter"/>
    <property type="match status" value="1"/>
</dbReference>
<evidence type="ECO:0000313" key="5">
    <source>
        <dbReference type="Proteomes" id="UP000085678"/>
    </source>
</evidence>
<dbReference type="GO" id="GO:0022857">
    <property type="term" value="F:transmembrane transporter activity"/>
    <property type="evidence" value="ECO:0007669"/>
    <property type="project" value="InterPro"/>
</dbReference>
<feature type="transmembrane region" description="Helical" evidence="4">
    <location>
        <begin position="372"/>
        <end position="392"/>
    </location>
</feature>
<dbReference type="Proteomes" id="UP000085678">
    <property type="component" value="Unplaced"/>
</dbReference>
<gene>
    <name evidence="6" type="primary">LOC106167123</name>
</gene>
<dbReference type="PANTHER" id="PTHR23121">
    <property type="entry name" value="SODIUM-DEPENDENT GLUCOSE TRANSPORTER 1"/>
    <property type="match status" value="1"/>
</dbReference>
<name>A0A1S3ITM2_LINAN</name>
<feature type="transmembrane region" description="Helical" evidence="4">
    <location>
        <begin position="243"/>
        <end position="263"/>
    </location>
</feature>
<feature type="transmembrane region" description="Helical" evidence="4">
    <location>
        <begin position="343"/>
        <end position="365"/>
    </location>
</feature>
<keyword evidence="6" id="KW-0762">Sugar transport</keyword>
<feature type="transmembrane region" description="Helical" evidence="4">
    <location>
        <begin position="93"/>
        <end position="113"/>
    </location>
</feature>
<feature type="transmembrane region" description="Helical" evidence="4">
    <location>
        <begin position="398"/>
        <end position="421"/>
    </location>
</feature>
<organism evidence="5 6">
    <name type="scientific">Lingula anatina</name>
    <name type="common">Brachiopod</name>
    <name type="synonym">Lingula unguis</name>
    <dbReference type="NCBI Taxonomy" id="7574"/>
    <lineage>
        <taxon>Eukaryota</taxon>
        <taxon>Metazoa</taxon>
        <taxon>Spiralia</taxon>
        <taxon>Lophotrochozoa</taxon>
        <taxon>Brachiopoda</taxon>
        <taxon>Linguliformea</taxon>
        <taxon>Lingulata</taxon>
        <taxon>Lingulida</taxon>
        <taxon>Linguloidea</taxon>
        <taxon>Lingulidae</taxon>
        <taxon>Lingula</taxon>
    </lineage>
</organism>
<dbReference type="PANTHER" id="PTHR23121:SF9">
    <property type="entry name" value="SODIUM-DEPENDENT GLUCOSE TRANSPORTER 1"/>
    <property type="match status" value="1"/>
</dbReference>
<feature type="transmembrane region" description="Helical" evidence="4">
    <location>
        <begin position="120"/>
        <end position="140"/>
    </location>
</feature>
<proteinExistence type="predicted"/>